<evidence type="ECO:0000256" key="5">
    <source>
        <dbReference type="ARBA" id="ARBA00022989"/>
    </source>
</evidence>
<dbReference type="Pfam" id="PF14416">
    <property type="entry name" value="PMR5N"/>
    <property type="match status" value="1"/>
</dbReference>
<organism evidence="10 11">
    <name type="scientific">Cuscuta europaea</name>
    <name type="common">European dodder</name>
    <dbReference type="NCBI Taxonomy" id="41803"/>
    <lineage>
        <taxon>Eukaryota</taxon>
        <taxon>Viridiplantae</taxon>
        <taxon>Streptophyta</taxon>
        <taxon>Embryophyta</taxon>
        <taxon>Tracheophyta</taxon>
        <taxon>Spermatophyta</taxon>
        <taxon>Magnoliopsida</taxon>
        <taxon>eudicotyledons</taxon>
        <taxon>Gunneridae</taxon>
        <taxon>Pentapetalae</taxon>
        <taxon>asterids</taxon>
        <taxon>lamiids</taxon>
        <taxon>Solanales</taxon>
        <taxon>Convolvulaceae</taxon>
        <taxon>Cuscuteae</taxon>
        <taxon>Cuscuta</taxon>
        <taxon>Cuscuta subgen. Cuscuta</taxon>
    </lineage>
</organism>
<dbReference type="InterPro" id="IPR025846">
    <property type="entry name" value="TBL_N"/>
</dbReference>
<dbReference type="OrthoDB" id="630188at2759"/>
<evidence type="ECO:0000313" key="10">
    <source>
        <dbReference type="EMBL" id="CAH9067793.1"/>
    </source>
</evidence>
<dbReference type="GO" id="GO:0005794">
    <property type="term" value="C:Golgi apparatus"/>
    <property type="evidence" value="ECO:0007669"/>
    <property type="project" value="TreeGrafter"/>
</dbReference>
<keyword evidence="4" id="KW-0735">Signal-anchor</keyword>
<protein>
    <recommendedName>
        <fullName evidence="12">Trichome birefringence-like N-terminal domain-containing protein</fullName>
    </recommendedName>
</protein>
<keyword evidence="11" id="KW-1185">Reference proteome</keyword>
<dbReference type="AlphaFoldDB" id="A0A9P0YM35"/>
<evidence type="ECO:0000256" key="1">
    <source>
        <dbReference type="ARBA" id="ARBA00004167"/>
    </source>
</evidence>
<dbReference type="InterPro" id="IPR026057">
    <property type="entry name" value="TBL_C"/>
</dbReference>
<sequence>MVRLEKRFVLGGGVFLWFYSLLLYIMFSLYIFYTLTPFRFTTIKDYPHTSTNAYFHHPITSIYNNTCNLFDGRWVKDEDGPLYSNLSRKSIPLNRNCLLNGRNDMDYLYWRWKPEGCHLPRFDSKAFLCHVKGKTMAFIGDSFGRNHIESLLCMLSTEDIPREVYKDEEDKFRTWQFPHHNFTLLFLRSNFLLFGKERIINGSFTGGFHLHMDKLDNNWTQKLPNIDLAIFSVAHWFSRPNYLYKGGKLIGCVNCGEPNLKAFSPGFSIRKAYRVTFEYVNESRKGIVVFLKTFSFAQFENGGWNRGGFCNRTKGFTRENVSFGGDGWKYRNIQVEEIERAKKYGQKSENKFEILDVTRMMLMRPDGHPGEFWKNKSRKGYNDCLHWCLPGPIDTWSEILLHIMIGKNVTPITRL</sequence>
<evidence type="ECO:0008006" key="12">
    <source>
        <dbReference type="Google" id="ProtNLM"/>
    </source>
</evidence>
<dbReference type="GO" id="GO:0016020">
    <property type="term" value="C:membrane"/>
    <property type="evidence" value="ECO:0007669"/>
    <property type="project" value="UniProtKB-SubCell"/>
</dbReference>
<feature type="domain" description="Trichome birefringence-like C-terminal" evidence="8">
    <location>
        <begin position="119"/>
        <end position="402"/>
    </location>
</feature>
<feature type="transmembrane region" description="Helical" evidence="7">
    <location>
        <begin position="12"/>
        <end position="33"/>
    </location>
</feature>
<keyword evidence="6 7" id="KW-0472">Membrane</keyword>
<proteinExistence type="inferred from homology"/>
<reference evidence="10" key="1">
    <citation type="submission" date="2022-07" db="EMBL/GenBank/DDBJ databases">
        <authorList>
            <person name="Macas J."/>
            <person name="Novak P."/>
            <person name="Neumann P."/>
        </authorList>
    </citation>
    <scope>NUCLEOTIDE SEQUENCE</scope>
</reference>
<evidence type="ECO:0000256" key="2">
    <source>
        <dbReference type="ARBA" id="ARBA00007727"/>
    </source>
</evidence>
<comment type="subcellular location">
    <subcellularLocation>
        <location evidence="1">Membrane</location>
        <topology evidence="1">Single-pass membrane protein</topology>
    </subcellularLocation>
</comment>
<comment type="similarity">
    <text evidence="2">Belongs to the PC-esterase family. TBL subfamily.</text>
</comment>
<keyword evidence="5 7" id="KW-1133">Transmembrane helix</keyword>
<dbReference type="Pfam" id="PF13839">
    <property type="entry name" value="PC-Esterase"/>
    <property type="match status" value="1"/>
</dbReference>
<accession>A0A9P0YM35</accession>
<dbReference type="InterPro" id="IPR029962">
    <property type="entry name" value="TBL"/>
</dbReference>
<dbReference type="GO" id="GO:0016413">
    <property type="term" value="F:O-acetyltransferase activity"/>
    <property type="evidence" value="ECO:0007669"/>
    <property type="project" value="InterPro"/>
</dbReference>
<evidence type="ECO:0000259" key="9">
    <source>
        <dbReference type="Pfam" id="PF14416"/>
    </source>
</evidence>
<dbReference type="PANTHER" id="PTHR32285">
    <property type="entry name" value="PROTEIN TRICHOME BIREFRINGENCE-LIKE 9-RELATED"/>
    <property type="match status" value="1"/>
</dbReference>
<gene>
    <name evidence="10" type="ORF">CEURO_LOCUS2623</name>
</gene>
<evidence type="ECO:0000313" key="11">
    <source>
        <dbReference type="Proteomes" id="UP001152484"/>
    </source>
</evidence>
<comment type="caution">
    <text evidence="10">The sequence shown here is derived from an EMBL/GenBank/DDBJ whole genome shotgun (WGS) entry which is preliminary data.</text>
</comment>
<evidence type="ECO:0000256" key="7">
    <source>
        <dbReference type="SAM" id="Phobius"/>
    </source>
</evidence>
<evidence type="ECO:0000259" key="8">
    <source>
        <dbReference type="Pfam" id="PF13839"/>
    </source>
</evidence>
<dbReference type="EMBL" id="CAMAPE010000005">
    <property type="protein sequence ID" value="CAH9067793.1"/>
    <property type="molecule type" value="Genomic_DNA"/>
</dbReference>
<keyword evidence="3 7" id="KW-0812">Transmembrane</keyword>
<evidence type="ECO:0000256" key="4">
    <source>
        <dbReference type="ARBA" id="ARBA00022968"/>
    </source>
</evidence>
<feature type="domain" description="Trichome birefringence-like N-terminal" evidence="9">
    <location>
        <begin position="66"/>
        <end position="118"/>
    </location>
</feature>
<dbReference type="Proteomes" id="UP001152484">
    <property type="component" value="Unassembled WGS sequence"/>
</dbReference>
<name>A0A9P0YM35_CUSEU</name>
<dbReference type="PANTHER" id="PTHR32285:SF28">
    <property type="entry name" value="XYLOGLUCAN O-ACETYLTRANSFERASE 2"/>
    <property type="match status" value="1"/>
</dbReference>
<evidence type="ECO:0000256" key="6">
    <source>
        <dbReference type="ARBA" id="ARBA00023136"/>
    </source>
</evidence>
<evidence type="ECO:0000256" key="3">
    <source>
        <dbReference type="ARBA" id="ARBA00022692"/>
    </source>
</evidence>